<evidence type="ECO:0008006" key="3">
    <source>
        <dbReference type="Google" id="ProtNLM"/>
    </source>
</evidence>
<sequence length="116" mass="13923">MNQGDQFLWKCRENYFKGITPANPVFYDTEDYNYLIKIGKMFIENGQPKEFSYFLRESQYFVSLWAAHILLECEVSDKKIKHECIETIMEYANHPINEKIAFEEKHWLDLNKSKIS</sequence>
<proteinExistence type="predicted"/>
<dbReference type="RefSeq" id="WP_175269218.1">
    <property type="nucleotide sequence ID" value="NZ_JABFCR010000012.1"/>
</dbReference>
<reference evidence="1 2" key="1">
    <citation type="submission" date="2020-05" db="EMBL/GenBank/DDBJ databases">
        <authorList>
            <person name="Khan S.A."/>
            <person name="Jeon C.O."/>
            <person name="Chun B.H."/>
        </authorList>
    </citation>
    <scope>NUCLEOTIDE SEQUENCE [LARGE SCALE GENOMIC DNA]</scope>
    <source>
        <strain evidence="1 2">S1162</strain>
    </source>
</reference>
<dbReference type="EMBL" id="JABFCR010000012">
    <property type="protein sequence ID" value="NNU33524.1"/>
    <property type="molecule type" value="Genomic_DNA"/>
</dbReference>
<protein>
    <recommendedName>
        <fullName evidence="3">HEPN domain-containing protein</fullName>
    </recommendedName>
</protein>
<keyword evidence="2" id="KW-1185">Reference proteome</keyword>
<comment type="caution">
    <text evidence="1">The sequence shown here is derived from an EMBL/GenBank/DDBJ whole genome shotgun (WGS) entry which is preliminary data.</text>
</comment>
<evidence type="ECO:0000313" key="1">
    <source>
        <dbReference type="EMBL" id="NNU33524.1"/>
    </source>
</evidence>
<name>A0ABX1W0Y7_9SPHI</name>
<organism evidence="1 2">
    <name type="scientific">Mucilaginibacter humi</name>
    <dbReference type="NCBI Taxonomy" id="2732510"/>
    <lineage>
        <taxon>Bacteria</taxon>
        <taxon>Pseudomonadati</taxon>
        <taxon>Bacteroidota</taxon>
        <taxon>Sphingobacteriia</taxon>
        <taxon>Sphingobacteriales</taxon>
        <taxon>Sphingobacteriaceae</taxon>
        <taxon>Mucilaginibacter</taxon>
    </lineage>
</organism>
<accession>A0ABX1W0Y7</accession>
<dbReference type="Proteomes" id="UP000566071">
    <property type="component" value="Unassembled WGS sequence"/>
</dbReference>
<evidence type="ECO:0000313" key="2">
    <source>
        <dbReference type="Proteomes" id="UP000566071"/>
    </source>
</evidence>
<gene>
    <name evidence="1" type="ORF">HK413_04050</name>
</gene>